<dbReference type="KEGG" id="rha:RHA1_ro00692"/>
<accession>Q0SIV9</accession>
<name>Q0SIV9_RHOJR</name>
<dbReference type="AlphaFoldDB" id="Q0SIV9"/>
<protein>
    <submittedName>
        <fullName evidence="1">Uncharacterized protein</fullName>
    </submittedName>
</protein>
<gene>
    <name evidence="1" type="ordered locus">RHA1_ro00692</name>
</gene>
<dbReference type="EMBL" id="CP000431">
    <property type="protein sequence ID" value="ABG92527.1"/>
    <property type="molecule type" value="Genomic_DNA"/>
</dbReference>
<proteinExistence type="predicted"/>
<evidence type="ECO:0000313" key="2">
    <source>
        <dbReference type="Proteomes" id="UP000008710"/>
    </source>
</evidence>
<dbReference type="Proteomes" id="UP000008710">
    <property type="component" value="Chromosome"/>
</dbReference>
<evidence type="ECO:0000313" key="1">
    <source>
        <dbReference type="EMBL" id="ABG92527.1"/>
    </source>
</evidence>
<organism evidence="1 2">
    <name type="scientific">Rhodococcus jostii (strain RHA1)</name>
    <dbReference type="NCBI Taxonomy" id="101510"/>
    <lineage>
        <taxon>Bacteria</taxon>
        <taxon>Bacillati</taxon>
        <taxon>Actinomycetota</taxon>
        <taxon>Actinomycetes</taxon>
        <taxon>Mycobacteriales</taxon>
        <taxon>Nocardiaceae</taxon>
        <taxon>Rhodococcus</taxon>
    </lineage>
</organism>
<dbReference type="HOGENOM" id="CLU_2481231_0_0_11"/>
<reference evidence="2" key="1">
    <citation type="journal article" date="2006" name="Proc. Natl. Acad. Sci. U.S.A.">
        <title>The complete genome of Rhodococcus sp. RHA1 provides insights into a catabolic powerhouse.</title>
        <authorList>
            <person name="McLeod M.P."/>
            <person name="Warren R.L."/>
            <person name="Hsiao W.W.L."/>
            <person name="Araki N."/>
            <person name="Myhre M."/>
            <person name="Fernandes C."/>
            <person name="Miyazawa D."/>
            <person name="Wong W."/>
            <person name="Lillquist A.L."/>
            <person name="Wang D."/>
            <person name="Dosanjh M."/>
            <person name="Hara H."/>
            <person name="Petrescu A."/>
            <person name="Morin R.D."/>
            <person name="Yang G."/>
            <person name="Stott J.M."/>
            <person name="Schein J.E."/>
            <person name="Shin H."/>
            <person name="Smailus D."/>
            <person name="Siddiqui A.S."/>
            <person name="Marra M.A."/>
            <person name="Jones S.J.M."/>
            <person name="Holt R."/>
            <person name="Brinkman F.S.L."/>
            <person name="Miyauchi K."/>
            <person name="Fukuda M."/>
            <person name="Davies J.E."/>
            <person name="Mohn W.W."/>
            <person name="Eltis L.D."/>
        </authorList>
    </citation>
    <scope>NUCLEOTIDE SEQUENCE [LARGE SCALE GENOMIC DNA]</scope>
    <source>
        <strain evidence="2">RHA1</strain>
    </source>
</reference>
<sequence>MRGEMNMQTRDSRISGVGKITCTYCEAPHILEPRFAQGYSGVDRSDFGVTISTRLRGRPPTGHPQAELTSRPRMAVGTGGMAVIVLR</sequence>